<reference evidence="1" key="2">
    <citation type="submission" date="2022-01" db="EMBL/GenBank/DDBJ databases">
        <authorList>
            <person name="Yamashiro T."/>
            <person name="Shiraishi A."/>
            <person name="Satake H."/>
            <person name="Nakayama K."/>
        </authorList>
    </citation>
    <scope>NUCLEOTIDE SEQUENCE</scope>
</reference>
<protein>
    <submittedName>
        <fullName evidence="1">Uncharacterized mitochondrial protein-like protein</fullName>
    </submittedName>
</protein>
<accession>A0ABQ4ZM74</accession>
<gene>
    <name evidence="1" type="ORF">Tco_0772913</name>
</gene>
<proteinExistence type="predicted"/>
<comment type="caution">
    <text evidence="1">The sequence shown here is derived from an EMBL/GenBank/DDBJ whole genome shotgun (WGS) entry which is preliminary data.</text>
</comment>
<keyword evidence="2" id="KW-1185">Reference proteome</keyword>
<organism evidence="1 2">
    <name type="scientific">Tanacetum coccineum</name>
    <dbReference type="NCBI Taxonomy" id="301880"/>
    <lineage>
        <taxon>Eukaryota</taxon>
        <taxon>Viridiplantae</taxon>
        <taxon>Streptophyta</taxon>
        <taxon>Embryophyta</taxon>
        <taxon>Tracheophyta</taxon>
        <taxon>Spermatophyta</taxon>
        <taxon>Magnoliopsida</taxon>
        <taxon>eudicotyledons</taxon>
        <taxon>Gunneridae</taxon>
        <taxon>Pentapetalae</taxon>
        <taxon>asterids</taxon>
        <taxon>campanulids</taxon>
        <taxon>Asterales</taxon>
        <taxon>Asteraceae</taxon>
        <taxon>Asteroideae</taxon>
        <taxon>Anthemideae</taxon>
        <taxon>Anthemidinae</taxon>
        <taxon>Tanacetum</taxon>
    </lineage>
</organism>
<dbReference type="EMBL" id="BQNB010011415">
    <property type="protein sequence ID" value="GJS90277.1"/>
    <property type="molecule type" value="Genomic_DNA"/>
</dbReference>
<dbReference type="Proteomes" id="UP001151760">
    <property type="component" value="Unassembled WGS sequence"/>
</dbReference>
<reference evidence="1" key="1">
    <citation type="journal article" date="2022" name="Int. J. Mol. Sci.">
        <title>Draft Genome of Tanacetum Coccineum: Genomic Comparison of Closely Related Tanacetum-Family Plants.</title>
        <authorList>
            <person name="Yamashiro T."/>
            <person name="Shiraishi A."/>
            <person name="Nakayama K."/>
            <person name="Satake H."/>
        </authorList>
    </citation>
    <scope>NUCLEOTIDE SEQUENCE</scope>
</reference>
<sequence>MKLVMGWLSSIYDDYFADIECLKEHGGDSIMTGSSVMFMWLGSLLNIDVILLNPSLTEEAAVEVLGLTTAHAIWTALVMPTTNFFCIVTKLAAIGQRIDEMDKLKGRKPPNDSDDVSFMVQPPPLLLPSLPKRIQIRKLNIPHVCDDAMHDEMEALNQNCTWTLVPRPSASNIVAKYATDGFTLVHCGFNRVTPLAANEVVCEGGSLFAILTFYRSLVELCNTSPSIGLIYLSMKQPTVSRSSCESEYHAMANTAAEIIWITDLLRELHALPPD</sequence>
<evidence type="ECO:0000313" key="2">
    <source>
        <dbReference type="Proteomes" id="UP001151760"/>
    </source>
</evidence>
<name>A0ABQ4ZM74_9ASTR</name>
<evidence type="ECO:0000313" key="1">
    <source>
        <dbReference type="EMBL" id="GJS90277.1"/>
    </source>
</evidence>